<dbReference type="InterPro" id="IPR019888">
    <property type="entry name" value="Tscrpt_reg_AsnC-like"/>
</dbReference>
<dbReference type="RefSeq" id="WP_058890412.1">
    <property type="nucleotide sequence ID" value="NZ_LQBL01000008.1"/>
</dbReference>
<dbReference type="Pfam" id="PF13404">
    <property type="entry name" value="HTH_AsnC-type"/>
    <property type="match status" value="1"/>
</dbReference>
<evidence type="ECO:0000256" key="2">
    <source>
        <dbReference type="ARBA" id="ARBA00023125"/>
    </source>
</evidence>
<evidence type="ECO:0000256" key="1">
    <source>
        <dbReference type="ARBA" id="ARBA00023015"/>
    </source>
</evidence>
<proteinExistence type="predicted"/>
<dbReference type="GO" id="GO:0005829">
    <property type="term" value="C:cytosol"/>
    <property type="evidence" value="ECO:0007669"/>
    <property type="project" value="TreeGrafter"/>
</dbReference>
<sequence>MAEDRTSGDGPVLRRGTGQVAAALDETDHAIVAELRRDGRLSVRALAERVHISRATAYSRLERLHREQVITGYAARVDADKLGLATAAYVSVSIEQGAWREVLDALETLPGVEKVALVGAEFDMLVEVRARDNHELRDVVLGRIQGVPGVRATRTWLVFDEWER</sequence>
<feature type="domain" description="HTH asnC-type" evidence="4">
    <location>
        <begin position="24"/>
        <end position="85"/>
    </location>
</feature>
<keyword evidence="2" id="KW-0238">DNA-binding</keyword>
<dbReference type="Proteomes" id="UP000054837">
    <property type="component" value="Unassembled WGS sequence"/>
</dbReference>
<dbReference type="PRINTS" id="PR00033">
    <property type="entry name" value="HTHASNC"/>
</dbReference>
<dbReference type="InterPro" id="IPR036390">
    <property type="entry name" value="WH_DNA-bd_sf"/>
</dbReference>
<keyword evidence="3" id="KW-0804">Transcription</keyword>
<dbReference type="SMART" id="SM00344">
    <property type="entry name" value="HTH_ASNC"/>
    <property type="match status" value="1"/>
</dbReference>
<dbReference type="GO" id="GO:0043200">
    <property type="term" value="P:response to amino acid"/>
    <property type="evidence" value="ECO:0007669"/>
    <property type="project" value="TreeGrafter"/>
</dbReference>
<dbReference type="InterPro" id="IPR000485">
    <property type="entry name" value="AsnC-type_HTH_dom"/>
</dbReference>
<evidence type="ECO:0000313" key="6">
    <source>
        <dbReference type="Proteomes" id="UP000054837"/>
    </source>
</evidence>
<dbReference type="PANTHER" id="PTHR30154:SF34">
    <property type="entry name" value="TRANSCRIPTIONAL REGULATOR AZLB"/>
    <property type="match status" value="1"/>
</dbReference>
<dbReference type="AlphaFoldDB" id="A0A0W8IAX0"/>
<dbReference type="Gene3D" id="3.30.70.920">
    <property type="match status" value="1"/>
</dbReference>
<evidence type="ECO:0000259" key="4">
    <source>
        <dbReference type="PROSITE" id="PS50956"/>
    </source>
</evidence>
<keyword evidence="6" id="KW-1185">Reference proteome</keyword>
<protein>
    <submittedName>
        <fullName evidence="5">AsnC family transcriptional regulator</fullName>
    </submittedName>
</protein>
<reference evidence="5 6" key="1">
    <citation type="submission" date="2015-12" db="EMBL/GenBank/DDBJ databases">
        <title>Serinicoccus chungangenesis strain CD08_5 genome sequencing and assembly.</title>
        <authorList>
            <person name="Chander A.M."/>
            <person name="Kaur G."/>
            <person name="Nair G.R."/>
            <person name="Dhawan D.K."/>
            <person name="Kochhar R.K."/>
            <person name="Mayilraj S."/>
            <person name="Bhadada S.K."/>
        </authorList>
    </citation>
    <scope>NUCLEOTIDE SEQUENCE [LARGE SCALE GENOMIC DNA]</scope>
    <source>
        <strain evidence="5 6">CD08_5</strain>
    </source>
</reference>
<dbReference type="GO" id="GO:0043565">
    <property type="term" value="F:sequence-specific DNA binding"/>
    <property type="evidence" value="ECO:0007669"/>
    <property type="project" value="InterPro"/>
</dbReference>
<dbReference type="STRING" id="767452.AVL62_15150"/>
<dbReference type="PANTHER" id="PTHR30154">
    <property type="entry name" value="LEUCINE-RESPONSIVE REGULATORY PROTEIN"/>
    <property type="match status" value="1"/>
</dbReference>
<dbReference type="InterPro" id="IPR011008">
    <property type="entry name" value="Dimeric_a/b-barrel"/>
</dbReference>
<evidence type="ECO:0000256" key="3">
    <source>
        <dbReference type="ARBA" id="ARBA00023163"/>
    </source>
</evidence>
<dbReference type="SUPFAM" id="SSF46785">
    <property type="entry name" value="Winged helix' DNA-binding domain"/>
    <property type="match status" value="1"/>
</dbReference>
<keyword evidence="1" id="KW-0805">Transcription regulation</keyword>
<dbReference type="Pfam" id="PF01037">
    <property type="entry name" value="AsnC_trans_reg"/>
    <property type="match status" value="1"/>
</dbReference>
<accession>A0A0W8IAX0</accession>
<dbReference type="InterPro" id="IPR036388">
    <property type="entry name" value="WH-like_DNA-bd_sf"/>
</dbReference>
<comment type="caution">
    <text evidence="5">The sequence shown here is derived from an EMBL/GenBank/DDBJ whole genome shotgun (WGS) entry which is preliminary data.</text>
</comment>
<organism evidence="5 6">
    <name type="scientific">Serinicoccus chungangensis</name>
    <dbReference type="NCBI Taxonomy" id="767452"/>
    <lineage>
        <taxon>Bacteria</taxon>
        <taxon>Bacillati</taxon>
        <taxon>Actinomycetota</taxon>
        <taxon>Actinomycetes</taxon>
        <taxon>Micrococcales</taxon>
        <taxon>Ornithinimicrobiaceae</taxon>
        <taxon>Serinicoccus</taxon>
    </lineage>
</organism>
<dbReference type="Gene3D" id="1.10.10.10">
    <property type="entry name" value="Winged helix-like DNA-binding domain superfamily/Winged helix DNA-binding domain"/>
    <property type="match status" value="1"/>
</dbReference>
<evidence type="ECO:0000313" key="5">
    <source>
        <dbReference type="EMBL" id="KUG57126.1"/>
    </source>
</evidence>
<dbReference type="InterPro" id="IPR019887">
    <property type="entry name" value="Tscrpt_reg_AsnC/Lrp_C"/>
</dbReference>
<dbReference type="EMBL" id="LQBL01000008">
    <property type="protein sequence ID" value="KUG57126.1"/>
    <property type="molecule type" value="Genomic_DNA"/>
</dbReference>
<dbReference type="SUPFAM" id="SSF54909">
    <property type="entry name" value="Dimeric alpha+beta barrel"/>
    <property type="match status" value="1"/>
</dbReference>
<name>A0A0W8IAX0_9MICO</name>
<gene>
    <name evidence="5" type="ORF">AVL62_15150</name>
</gene>
<dbReference type="PROSITE" id="PS50956">
    <property type="entry name" value="HTH_ASNC_2"/>
    <property type="match status" value="1"/>
</dbReference>